<keyword evidence="2" id="KW-0472">Membrane</keyword>
<dbReference type="RefSeq" id="WP_158009789.1">
    <property type="nucleotide sequence ID" value="NZ_JYIJ01000017.1"/>
</dbReference>
<feature type="chain" id="PRO_5010447086" description="Gram-positive cocci surface proteins LPxTG domain-containing protein" evidence="3">
    <location>
        <begin position="31"/>
        <end position="244"/>
    </location>
</feature>
<keyword evidence="3" id="KW-0732">Signal</keyword>
<dbReference type="AlphaFoldDB" id="A0A132NIF6"/>
<dbReference type="Proteomes" id="UP000070598">
    <property type="component" value="Unassembled WGS sequence"/>
</dbReference>
<evidence type="ECO:0008006" key="8">
    <source>
        <dbReference type="Google" id="ProtNLM"/>
    </source>
</evidence>
<evidence type="ECO:0000256" key="2">
    <source>
        <dbReference type="SAM" id="Phobius"/>
    </source>
</evidence>
<evidence type="ECO:0000313" key="5">
    <source>
        <dbReference type="EMBL" id="KWX09854.1"/>
    </source>
</evidence>
<protein>
    <recommendedName>
        <fullName evidence="8">Gram-positive cocci surface proteins LPxTG domain-containing protein</fullName>
    </recommendedName>
</protein>
<keyword evidence="2" id="KW-0812">Transmembrane</keyword>
<feature type="signal peptide" evidence="3">
    <location>
        <begin position="1"/>
        <end position="30"/>
    </location>
</feature>
<dbReference type="Proteomes" id="UP000070659">
    <property type="component" value="Unassembled WGS sequence"/>
</dbReference>
<dbReference type="EMBL" id="JYIJ01000017">
    <property type="protein sequence ID" value="KWX03463.1"/>
    <property type="molecule type" value="Genomic_DNA"/>
</dbReference>
<keyword evidence="2" id="KW-1133">Transmembrane helix</keyword>
<feature type="region of interest" description="Disordered" evidence="1">
    <location>
        <begin position="144"/>
        <end position="214"/>
    </location>
</feature>
<evidence type="ECO:0000313" key="7">
    <source>
        <dbReference type="Proteomes" id="UP000070659"/>
    </source>
</evidence>
<comment type="caution">
    <text evidence="5">The sequence shown here is derived from an EMBL/GenBank/DDBJ whole genome shotgun (WGS) entry which is preliminary data.</text>
</comment>
<dbReference type="PATRIC" id="fig|1469144.8.peg.2763"/>
<sequence>MAWRSTAPRVLGAVLVAGGVALTSPGVAYATKPDSQPTERAKGTVKIHEVGTPVEDRRNEPHVCQFYLDAFGFDPGQAVEWEIVGHAPTKDLQGTSGTLVLGPDGNAHTDTIRLPDGHYKLNWKVVGDNGNGKHKVFWVECEADEPNPGASDEPEKPGKPNEPAQPAPPAGEKSPNNPGGSTDDEPGNPKDTPTPTAPVADGTTNQGGLGKTGFTGGLLALGGAGVLAAGAAALFAVRRMKHPN</sequence>
<reference evidence="5 7" key="2">
    <citation type="submission" date="2015-02" db="EMBL/GenBank/DDBJ databases">
        <title>Physiological reanalysis, assessment of diazotrophy, and genome sequences of multiple isolates of Streptomyces thermoautotrophicus.</title>
        <authorList>
            <person name="MacKellar D.C."/>
            <person name="Lieber L."/>
            <person name="Norman J."/>
            <person name="Bolger A."/>
            <person name="Tobin C."/>
            <person name="Murray J.W."/>
            <person name="Prell J."/>
        </authorList>
    </citation>
    <scope>NUCLEOTIDE SEQUENCE [LARGE SCALE GENOMIC DNA]</scope>
    <source>
        <strain evidence="5 7">UBT1</strain>
    </source>
</reference>
<accession>A0A132NIF6</accession>
<name>A0A132NIF6_9ACTN</name>
<evidence type="ECO:0000313" key="6">
    <source>
        <dbReference type="Proteomes" id="UP000070598"/>
    </source>
</evidence>
<feature type="transmembrane region" description="Helical" evidence="2">
    <location>
        <begin position="214"/>
        <end position="237"/>
    </location>
</feature>
<reference evidence="6" key="1">
    <citation type="submission" date="2015-02" db="EMBL/GenBank/DDBJ databases">
        <title>Physiological reanalysis, assessment of diazotrophy, and genome sequences of multiple isolates of Streptomyces thermoautotrophicus.</title>
        <authorList>
            <person name="MacKellar D.C."/>
            <person name="Lieber L."/>
            <person name="Norman J."/>
            <person name="Bolger A."/>
            <person name="Tobin C."/>
            <person name="Murray J.W."/>
            <person name="Friesen M."/>
            <person name="Prell J."/>
        </authorList>
    </citation>
    <scope>NUCLEOTIDE SEQUENCE [LARGE SCALE GENOMIC DNA]</scope>
    <source>
        <strain evidence="6">UBT1</strain>
    </source>
</reference>
<evidence type="ECO:0000256" key="3">
    <source>
        <dbReference type="SAM" id="SignalP"/>
    </source>
</evidence>
<organism evidence="5 6">
    <name type="scientific">Carbonactinospora thermoautotrophica</name>
    <dbReference type="NCBI Taxonomy" id="1469144"/>
    <lineage>
        <taxon>Bacteria</taxon>
        <taxon>Bacillati</taxon>
        <taxon>Actinomycetota</taxon>
        <taxon>Actinomycetes</taxon>
        <taxon>Kitasatosporales</taxon>
        <taxon>Carbonactinosporaceae</taxon>
        <taxon>Carbonactinospora</taxon>
    </lineage>
</organism>
<evidence type="ECO:0000313" key="4">
    <source>
        <dbReference type="EMBL" id="KWX03463.1"/>
    </source>
</evidence>
<proteinExistence type="predicted"/>
<dbReference type="EMBL" id="JYIK01000704">
    <property type="protein sequence ID" value="KWX09854.1"/>
    <property type="molecule type" value="Genomic_DNA"/>
</dbReference>
<gene>
    <name evidence="4" type="ORF">TH66_11190</name>
    <name evidence="5" type="ORF">TR74_07140</name>
</gene>
<feature type="compositionally biased region" description="Gly residues" evidence="1">
    <location>
        <begin position="205"/>
        <end position="214"/>
    </location>
</feature>
<evidence type="ECO:0000256" key="1">
    <source>
        <dbReference type="SAM" id="MobiDB-lite"/>
    </source>
</evidence>